<keyword evidence="1" id="KW-0472">Membrane</keyword>
<feature type="transmembrane region" description="Helical" evidence="1">
    <location>
        <begin position="160"/>
        <end position="180"/>
    </location>
</feature>
<dbReference type="SMART" id="SM00530">
    <property type="entry name" value="HTH_XRE"/>
    <property type="match status" value="1"/>
</dbReference>
<feature type="transmembrane region" description="Helical" evidence="1">
    <location>
        <begin position="201"/>
        <end position="227"/>
    </location>
</feature>
<dbReference type="PROSITE" id="PS50943">
    <property type="entry name" value="HTH_CROC1"/>
    <property type="match status" value="1"/>
</dbReference>
<keyword evidence="1" id="KW-1133">Transmembrane helix</keyword>
<keyword evidence="5" id="KW-1185">Reference proteome</keyword>
<dbReference type="Gene3D" id="1.10.260.40">
    <property type="entry name" value="lambda repressor-like DNA-binding domains"/>
    <property type="match status" value="1"/>
</dbReference>
<dbReference type="GO" id="GO:0003677">
    <property type="term" value="F:DNA binding"/>
    <property type="evidence" value="ECO:0007669"/>
    <property type="project" value="InterPro"/>
</dbReference>
<dbReference type="EMBL" id="PNCL01000016">
    <property type="protein sequence ID" value="TMP61410.1"/>
    <property type="molecule type" value="Genomic_DNA"/>
</dbReference>
<feature type="transmembrane region" description="Helical" evidence="1">
    <location>
        <begin position="83"/>
        <end position="110"/>
    </location>
</feature>
<gene>
    <name evidence="4" type="ORF">CWB96_03750</name>
    <name evidence="3" type="ORF">CWB97_05260</name>
</gene>
<feature type="domain" description="HTH cro/C1-type" evidence="2">
    <location>
        <begin position="7"/>
        <end position="61"/>
    </location>
</feature>
<dbReference type="Proteomes" id="UP000307706">
    <property type="component" value="Unassembled WGS sequence"/>
</dbReference>
<organism evidence="4 6">
    <name type="scientific">Pseudoalteromonas citrea</name>
    <dbReference type="NCBI Taxonomy" id="43655"/>
    <lineage>
        <taxon>Bacteria</taxon>
        <taxon>Pseudomonadati</taxon>
        <taxon>Pseudomonadota</taxon>
        <taxon>Gammaproteobacteria</taxon>
        <taxon>Alteromonadales</taxon>
        <taxon>Pseudoalteromonadaceae</taxon>
        <taxon>Pseudoalteromonas</taxon>
    </lineage>
</organism>
<evidence type="ECO:0000313" key="3">
    <source>
        <dbReference type="EMBL" id="TMP45209.1"/>
    </source>
</evidence>
<dbReference type="EMBL" id="PNCK01000018">
    <property type="protein sequence ID" value="TMP45209.1"/>
    <property type="molecule type" value="Genomic_DNA"/>
</dbReference>
<dbReference type="SUPFAM" id="SSF47413">
    <property type="entry name" value="lambda repressor-like DNA-binding domains"/>
    <property type="match status" value="1"/>
</dbReference>
<evidence type="ECO:0000256" key="1">
    <source>
        <dbReference type="SAM" id="Phobius"/>
    </source>
</evidence>
<reference evidence="4" key="3">
    <citation type="submission" date="2019-09" db="EMBL/GenBank/DDBJ databases">
        <title>Co-occurence of chitin degradation, pigmentation and bioactivity in marine Pseudoalteromonas.</title>
        <authorList>
            <person name="Sonnenschein E.C."/>
            <person name="Bech P.K."/>
        </authorList>
    </citation>
    <scope>NUCLEOTIDE SEQUENCE</scope>
    <source>
        <strain evidence="4">S2231</strain>
        <strain evidence="3">S2233</strain>
    </source>
</reference>
<evidence type="ECO:0000313" key="6">
    <source>
        <dbReference type="Proteomes" id="UP000307706"/>
    </source>
</evidence>
<dbReference type="CDD" id="cd00093">
    <property type="entry name" value="HTH_XRE"/>
    <property type="match status" value="1"/>
</dbReference>
<dbReference type="AlphaFoldDB" id="A0A5S3XT03"/>
<dbReference type="InterPro" id="IPR010982">
    <property type="entry name" value="Lambda_DNA-bd_dom_sf"/>
</dbReference>
<dbReference type="Proteomes" id="UP000305730">
    <property type="component" value="Unassembled WGS sequence"/>
</dbReference>
<protein>
    <recommendedName>
        <fullName evidence="2">HTH cro/C1-type domain-containing protein</fullName>
    </recommendedName>
</protein>
<keyword evidence="1" id="KW-0812">Transmembrane</keyword>
<reference evidence="5 6" key="2">
    <citation type="submission" date="2019-06" db="EMBL/GenBank/DDBJ databases">
        <title>Co-occurence of chitin degradation, pigmentation and bioactivity in marine Pseudoalteromonas.</title>
        <authorList>
            <person name="Sonnenschein E.C."/>
            <person name="Bech P.K."/>
        </authorList>
    </citation>
    <scope>NUCLEOTIDE SEQUENCE [LARGE SCALE GENOMIC DNA]</scope>
    <source>
        <strain evidence="6">S2231</strain>
        <strain evidence="5">S2233</strain>
    </source>
</reference>
<sequence length="276" mass="31510">MINGDDLKAMRLNAGITQQGMSKKLDCDRRTIHNYELGVSDIPSARLFQWFKYCKLDISVLLNQIKAVRGEASKNGTSKLLDVISVILIFSSIWSADIITPIYLLILLLCAGYSAYNKNFNIVHIILIIFTMTLISHMIFNFGIINSSTPEENKILQSALIYGVQLLFNFLTAISLIFRVQISRAFSKSASIELTPFDGIFYWYFFYMAIINSLALLEEIAYTYYGMSSWTLIYNNFEGLIYISWALCFCTLFTMMFTTHDAKHNKGNEKQGDAKK</sequence>
<evidence type="ECO:0000313" key="5">
    <source>
        <dbReference type="Proteomes" id="UP000305730"/>
    </source>
</evidence>
<proteinExistence type="predicted"/>
<dbReference type="RefSeq" id="WP_138595509.1">
    <property type="nucleotide sequence ID" value="NZ_PNCK01000018.1"/>
</dbReference>
<evidence type="ECO:0000259" key="2">
    <source>
        <dbReference type="PROSITE" id="PS50943"/>
    </source>
</evidence>
<comment type="caution">
    <text evidence="4">The sequence shown here is derived from an EMBL/GenBank/DDBJ whole genome shotgun (WGS) entry which is preliminary data.</text>
</comment>
<dbReference type="Pfam" id="PF12844">
    <property type="entry name" value="HTH_19"/>
    <property type="match status" value="1"/>
</dbReference>
<name>A0A5S3XT03_9GAMM</name>
<dbReference type="InterPro" id="IPR001387">
    <property type="entry name" value="Cro/C1-type_HTH"/>
</dbReference>
<reference evidence="5 6" key="1">
    <citation type="submission" date="2017-12" db="EMBL/GenBank/DDBJ databases">
        <authorList>
            <person name="Paulsen S."/>
            <person name="Gram L.K."/>
        </authorList>
    </citation>
    <scope>NUCLEOTIDE SEQUENCE [LARGE SCALE GENOMIC DNA]</scope>
    <source>
        <strain evidence="4 6">S2231</strain>
        <strain evidence="3 5">S2233</strain>
    </source>
</reference>
<feature type="transmembrane region" description="Helical" evidence="1">
    <location>
        <begin position="122"/>
        <end position="140"/>
    </location>
</feature>
<accession>A0A5S3XT03</accession>
<dbReference type="OrthoDB" id="6289764at2"/>
<evidence type="ECO:0000313" key="4">
    <source>
        <dbReference type="EMBL" id="TMP61410.1"/>
    </source>
</evidence>
<feature type="transmembrane region" description="Helical" evidence="1">
    <location>
        <begin position="239"/>
        <end position="258"/>
    </location>
</feature>